<evidence type="ECO:0000256" key="1">
    <source>
        <dbReference type="SAM" id="MobiDB-lite"/>
    </source>
</evidence>
<name>A0ABP0M5F4_9DINO</name>
<evidence type="ECO:0000313" key="3">
    <source>
        <dbReference type="Proteomes" id="UP001642484"/>
    </source>
</evidence>
<organism evidence="2 3">
    <name type="scientific">Durusdinium trenchii</name>
    <dbReference type="NCBI Taxonomy" id="1381693"/>
    <lineage>
        <taxon>Eukaryota</taxon>
        <taxon>Sar</taxon>
        <taxon>Alveolata</taxon>
        <taxon>Dinophyceae</taxon>
        <taxon>Suessiales</taxon>
        <taxon>Symbiodiniaceae</taxon>
        <taxon>Durusdinium</taxon>
    </lineage>
</organism>
<feature type="compositionally biased region" description="Basic and acidic residues" evidence="1">
    <location>
        <begin position="29"/>
        <end position="48"/>
    </location>
</feature>
<proteinExistence type="predicted"/>
<comment type="caution">
    <text evidence="2">The sequence shown here is derived from an EMBL/GenBank/DDBJ whole genome shotgun (WGS) entry which is preliminary data.</text>
</comment>
<feature type="compositionally biased region" description="Polar residues" evidence="1">
    <location>
        <begin position="1"/>
        <end position="11"/>
    </location>
</feature>
<gene>
    <name evidence="2" type="ORF">CCMP2556_LOCUS23753</name>
</gene>
<accession>A0ABP0M5F4</accession>
<sequence length="91" mass="9345">MEGLVNGSTVTGHVPRGERTPGLLLSGAADDRRGLRTDRQNGGAEDRNGVGASRAADLSSNQAPASQVMTPSMALLDTSSWSLETVIPLAA</sequence>
<reference evidence="2 3" key="1">
    <citation type="submission" date="2024-02" db="EMBL/GenBank/DDBJ databases">
        <authorList>
            <person name="Chen Y."/>
            <person name="Shah S."/>
            <person name="Dougan E. K."/>
            <person name="Thang M."/>
            <person name="Chan C."/>
        </authorList>
    </citation>
    <scope>NUCLEOTIDE SEQUENCE [LARGE SCALE GENOMIC DNA]</scope>
</reference>
<feature type="region of interest" description="Disordered" evidence="1">
    <location>
        <begin position="1"/>
        <end position="65"/>
    </location>
</feature>
<dbReference type="EMBL" id="CAXAMN010015313">
    <property type="protein sequence ID" value="CAK9045455.1"/>
    <property type="molecule type" value="Genomic_DNA"/>
</dbReference>
<keyword evidence="3" id="KW-1185">Reference proteome</keyword>
<protein>
    <submittedName>
        <fullName evidence="2">Uncharacterized protein</fullName>
    </submittedName>
</protein>
<dbReference type="Proteomes" id="UP001642484">
    <property type="component" value="Unassembled WGS sequence"/>
</dbReference>
<evidence type="ECO:0000313" key="2">
    <source>
        <dbReference type="EMBL" id="CAK9045455.1"/>
    </source>
</evidence>